<dbReference type="PANTHER" id="PTHR39244">
    <property type="entry name" value="NATTERIN-4"/>
    <property type="match status" value="1"/>
</dbReference>
<gene>
    <name evidence="2" type="ORF">L484_023704</name>
</gene>
<reference evidence="3" key="1">
    <citation type="submission" date="2013-01" db="EMBL/GenBank/DDBJ databases">
        <title>Draft Genome Sequence of a Mulberry Tree, Morus notabilis C.K. Schneid.</title>
        <authorList>
            <person name="He N."/>
            <person name="Zhao S."/>
        </authorList>
    </citation>
    <scope>NUCLEOTIDE SEQUENCE</scope>
</reference>
<dbReference type="SUPFAM" id="SSF50382">
    <property type="entry name" value="Agglutinin"/>
    <property type="match status" value="1"/>
</dbReference>
<dbReference type="PANTHER" id="PTHR39244:SF5">
    <property type="entry name" value="NATTERIN-3-LIKE"/>
    <property type="match status" value="1"/>
</dbReference>
<accession>W9RCQ2</accession>
<dbReference type="Proteomes" id="UP000030645">
    <property type="component" value="Unassembled WGS sequence"/>
</dbReference>
<evidence type="ECO:0000313" key="2">
    <source>
        <dbReference type="EMBL" id="EXB51002.1"/>
    </source>
</evidence>
<dbReference type="InterPro" id="IPR053237">
    <property type="entry name" value="Natterin_C"/>
</dbReference>
<proteinExistence type="predicted"/>
<keyword evidence="3" id="KW-1185">Reference proteome</keyword>
<dbReference type="Pfam" id="PF07468">
    <property type="entry name" value="Agglutinin"/>
    <property type="match status" value="1"/>
</dbReference>
<dbReference type="Gene3D" id="2.80.10.50">
    <property type="match status" value="1"/>
</dbReference>
<evidence type="ECO:0000259" key="1">
    <source>
        <dbReference type="Pfam" id="PF07468"/>
    </source>
</evidence>
<organism evidence="2 3">
    <name type="scientific">Morus notabilis</name>
    <dbReference type="NCBI Taxonomy" id="981085"/>
    <lineage>
        <taxon>Eukaryota</taxon>
        <taxon>Viridiplantae</taxon>
        <taxon>Streptophyta</taxon>
        <taxon>Embryophyta</taxon>
        <taxon>Tracheophyta</taxon>
        <taxon>Spermatophyta</taxon>
        <taxon>Magnoliopsida</taxon>
        <taxon>eudicotyledons</taxon>
        <taxon>Gunneridae</taxon>
        <taxon>Pentapetalae</taxon>
        <taxon>rosids</taxon>
        <taxon>fabids</taxon>
        <taxon>Rosales</taxon>
        <taxon>Moraceae</taxon>
        <taxon>Moreae</taxon>
        <taxon>Morus</taxon>
    </lineage>
</organism>
<dbReference type="EMBL" id="KE344020">
    <property type="protein sequence ID" value="EXB51002.1"/>
    <property type="molecule type" value="Genomic_DNA"/>
</dbReference>
<name>W9RCQ2_9ROSA</name>
<evidence type="ECO:0000313" key="3">
    <source>
        <dbReference type="Proteomes" id="UP000030645"/>
    </source>
</evidence>
<dbReference type="InterPro" id="IPR008998">
    <property type="entry name" value="Agglutinin"/>
</dbReference>
<feature type="domain" description="Agglutinin" evidence="1">
    <location>
        <begin position="3"/>
        <end position="92"/>
    </location>
</feature>
<sequence length="112" mass="12974">MSTLPRFVVLKSAYNGKYLSKISNEESTKKGLPTTFLKFHGEEIASPYTKFQVERVKKNLKFVHLRCCHNNKYLVWGLAGKSSSRPLWIVAADMDRSLWNLLEPAQTHEDRF</sequence>
<dbReference type="InterPro" id="IPR036242">
    <property type="entry name" value="Agglutinin_dom_sf"/>
</dbReference>
<protein>
    <recommendedName>
        <fullName evidence="1">Agglutinin domain-containing protein</fullName>
    </recommendedName>
</protein>
<dbReference type="AlphaFoldDB" id="W9RCQ2"/>